<comment type="caution">
    <text evidence="1">The sequence shown here is derived from an EMBL/GenBank/DDBJ whole genome shotgun (WGS) entry which is preliminary data.</text>
</comment>
<feature type="non-terminal residue" evidence="1">
    <location>
        <position position="1"/>
    </location>
</feature>
<dbReference type="EMBL" id="NUTL01000064">
    <property type="protein sequence ID" value="PHE94992.1"/>
    <property type="molecule type" value="Genomic_DNA"/>
</dbReference>
<sequence>TTKQTNGNIAIVGNKMKLPKLGLVRFAKSRFFL</sequence>
<proteinExistence type="predicted"/>
<gene>
    <name evidence="1" type="ORF">COF81_16275</name>
</gene>
<evidence type="ECO:0000313" key="1">
    <source>
        <dbReference type="EMBL" id="PHE94992.1"/>
    </source>
</evidence>
<reference evidence="1 2" key="1">
    <citation type="submission" date="2017-09" db="EMBL/GenBank/DDBJ databases">
        <title>Large-scale bioinformatics analysis of Bacillus genomes uncovers conserved roles of natural products in bacterial physiology.</title>
        <authorList>
            <consortium name="Agbiome Team Llc"/>
            <person name="Bleich R.M."/>
            <person name="Grubbs K.J."/>
            <person name="Santa Maria K.C."/>
            <person name="Allen S.E."/>
            <person name="Farag S."/>
            <person name="Shank E.A."/>
            <person name="Bowers A."/>
        </authorList>
    </citation>
    <scope>NUCLEOTIDE SEQUENCE [LARGE SCALE GENOMIC DNA]</scope>
    <source>
        <strain evidence="1 2">AFS037265</strain>
    </source>
</reference>
<organism evidence="1 2">
    <name type="scientific">Bacillus pseudomycoides</name>
    <dbReference type="NCBI Taxonomy" id="64104"/>
    <lineage>
        <taxon>Bacteria</taxon>
        <taxon>Bacillati</taxon>
        <taxon>Bacillota</taxon>
        <taxon>Bacilli</taxon>
        <taxon>Bacillales</taxon>
        <taxon>Bacillaceae</taxon>
        <taxon>Bacillus</taxon>
        <taxon>Bacillus cereus group</taxon>
    </lineage>
</organism>
<dbReference type="Proteomes" id="UP000221918">
    <property type="component" value="Unassembled WGS sequence"/>
</dbReference>
<protein>
    <submittedName>
        <fullName evidence="1">Transposase</fullName>
    </submittedName>
</protein>
<evidence type="ECO:0000313" key="2">
    <source>
        <dbReference type="Proteomes" id="UP000221918"/>
    </source>
</evidence>
<name>A0ABD6T9F6_9BACI</name>
<accession>A0ABD6T9F6</accession>
<dbReference type="AlphaFoldDB" id="A0ABD6T9F6"/>